<dbReference type="GO" id="GO:0007158">
    <property type="term" value="P:neuron cell-cell adhesion"/>
    <property type="evidence" value="ECO:0007669"/>
    <property type="project" value="Ensembl"/>
</dbReference>
<dbReference type="GO" id="GO:0022408">
    <property type="term" value="P:negative regulation of cell-cell adhesion"/>
    <property type="evidence" value="ECO:0007669"/>
    <property type="project" value="Ensembl"/>
</dbReference>
<gene>
    <name evidence="22" type="primary">TNR</name>
    <name evidence="21" type="ORF">mRhiFer1_017371</name>
</gene>
<dbReference type="InterPro" id="IPR003961">
    <property type="entry name" value="FN3_dom"/>
</dbReference>
<dbReference type="Proteomes" id="UP000472240">
    <property type="component" value="Chromosome 22"/>
</dbReference>
<dbReference type="Ensembl" id="ENSRFET00010026931.1">
    <property type="protein sequence ID" value="ENSRFEP00010024780.1"/>
    <property type="gene ID" value="ENSRFEG00010016525.1"/>
</dbReference>
<dbReference type="EMBL" id="JACAGC010000021">
    <property type="protein sequence ID" value="KAF6293933.1"/>
    <property type="molecule type" value="Genomic_DNA"/>
</dbReference>
<keyword evidence="9" id="KW-0130">Cell adhesion</keyword>
<evidence type="ECO:0000256" key="17">
    <source>
        <dbReference type="ARBA" id="ARBA00082996"/>
    </source>
</evidence>
<evidence type="ECO:0000256" key="4">
    <source>
        <dbReference type="ARBA" id="ARBA00022530"/>
    </source>
</evidence>
<evidence type="ECO:0000256" key="12">
    <source>
        <dbReference type="ARBA" id="ARBA00023054"/>
    </source>
</evidence>
<dbReference type="Pfam" id="PF23106">
    <property type="entry name" value="EGF_Teneurin"/>
    <property type="match status" value="1"/>
</dbReference>
<dbReference type="CTD" id="7143"/>
<dbReference type="Pfam" id="PF00041">
    <property type="entry name" value="fn3"/>
    <property type="match status" value="9"/>
</dbReference>
<dbReference type="OrthoDB" id="6130531at2759"/>
<dbReference type="GO" id="GO:0050805">
    <property type="term" value="P:negative regulation of synaptic transmission"/>
    <property type="evidence" value="ECO:0007669"/>
    <property type="project" value="Ensembl"/>
</dbReference>
<evidence type="ECO:0000313" key="21">
    <source>
        <dbReference type="EMBL" id="KAF6293933.1"/>
    </source>
</evidence>
<dbReference type="RefSeq" id="XP_032947939.1">
    <property type="nucleotide sequence ID" value="XM_033092048.1"/>
</dbReference>
<keyword evidence="8" id="KW-0677">Repeat</keyword>
<dbReference type="GO" id="GO:0035641">
    <property type="term" value="P:locomotory exploration behavior"/>
    <property type="evidence" value="ECO:0007669"/>
    <property type="project" value="Ensembl"/>
</dbReference>
<dbReference type="PANTHER" id="PTHR46708:SF13">
    <property type="entry name" value="TENASCIN-R"/>
    <property type="match status" value="1"/>
</dbReference>
<dbReference type="GO" id="GO:0051971">
    <property type="term" value="P:positive regulation of transmission of nerve impulse"/>
    <property type="evidence" value="ECO:0007669"/>
    <property type="project" value="Ensembl"/>
</dbReference>
<evidence type="ECO:0000256" key="5">
    <source>
        <dbReference type="ARBA" id="ARBA00022536"/>
    </source>
</evidence>
<dbReference type="FunFam" id="2.60.40.10:FF:001249">
    <property type="entry name" value="Tenascin R"/>
    <property type="match status" value="1"/>
</dbReference>
<evidence type="ECO:0000256" key="7">
    <source>
        <dbReference type="ARBA" id="ARBA00022729"/>
    </source>
</evidence>
<keyword evidence="14" id="KW-0325">Glycoprotein</keyword>
<feature type="chain" id="PRO_5044626390" description="Tenascin-R" evidence="18">
    <location>
        <begin position="32"/>
        <end position="1361"/>
    </location>
</feature>
<dbReference type="InterPro" id="IPR036116">
    <property type="entry name" value="FN3_sf"/>
</dbReference>
<feature type="domain" description="Fibrinogen C-terminal" evidence="20">
    <location>
        <begin position="1132"/>
        <end position="1347"/>
    </location>
</feature>
<dbReference type="FunFam" id="2.60.40.10:FF:000722">
    <property type="entry name" value="Tenascin R"/>
    <property type="match status" value="1"/>
</dbReference>
<dbReference type="GO" id="GO:0060291">
    <property type="term" value="P:long-term synaptic potentiation"/>
    <property type="evidence" value="ECO:0007669"/>
    <property type="project" value="Ensembl"/>
</dbReference>
<dbReference type="RefSeq" id="XP_032947940.1">
    <property type="nucleotide sequence ID" value="XM_033092049.1"/>
</dbReference>
<feature type="domain" description="Fibronectin type-III" evidence="19">
    <location>
        <begin position="691"/>
        <end position="780"/>
    </location>
</feature>
<feature type="domain" description="Fibronectin type-III" evidence="19">
    <location>
        <begin position="509"/>
        <end position="598"/>
    </location>
</feature>
<dbReference type="InterPro" id="IPR014716">
    <property type="entry name" value="Fibrinogen_a/b/g_C_1"/>
</dbReference>
<dbReference type="GO" id="GO:0098685">
    <property type="term" value="C:Schaffer collateral - CA1 synapse"/>
    <property type="evidence" value="ECO:0007669"/>
    <property type="project" value="Ensembl"/>
</dbReference>
<dbReference type="PROSITE" id="PS01186">
    <property type="entry name" value="EGF_2"/>
    <property type="match status" value="1"/>
</dbReference>
<keyword evidence="3" id="KW-0964">Secreted</keyword>
<dbReference type="SMART" id="SM00186">
    <property type="entry name" value="FBG"/>
    <property type="match status" value="1"/>
</dbReference>
<dbReference type="InterPro" id="IPR050991">
    <property type="entry name" value="ECM_Regulatory_Proteins"/>
</dbReference>
<dbReference type="GO" id="GO:0050885">
    <property type="term" value="P:neuromuscular process controlling balance"/>
    <property type="evidence" value="ECO:0007669"/>
    <property type="project" value="Ensembl"/>
</dbReference>
<dbReference type="FunFam" id="2.60.40.10:FF:000201">
    <property type="entry name" value="Tenascin C"/>
    <property type="match status" value="1"/>
</dbReference>
<dbReference type="Gene3D" id="3.90.215.10">
    <property type="entry name" value="Gamma Fibrinogen, chain A, domain 1"/>
    <property type="match status" value="1"/>
</dbReference>
<keyword evidence="12" id="KW-0175">Coiled coil</keyword>
<feature type="domain" description="Fibronectin type-III" evidence="19">
    <location>
        <begin position="331"/>
        <end position="423"/>
    </location>
</feature>
<keyword evidence="6" id="KW-0597">Phosphoprotein</keyword>
<dbReference type="GO" id="GO:0090733">
    <property type="term" value="C:tenascin complex"/>
    <property type="evidence" value="ECO:0007669"/>
    <property type="project" value="Ensembl"/>
</dbReference>
<dbReference type="GO" id="GO:0048677">
    <property type="term" value="P:axon extension involved in regeneration"/>
    <property type="evidence" value="ECO:0007669"/>
    <property type="project" value="Ensembl"/>
</dbReference>
<dbReference type="SUPFAM" id="SSF56496">
    <property type="entry name" value="Fibrinogen C-terminal domain-like"/>
    <property type="match status" value="1"/>
</dbReference>
<keyword evidence="7 18" id="KW-0732">Signal</keyword>
<dbReference type="GO" id="GO:0022029">
    <property type="term" value="P:telencephalon cell migration"/>
    <property type="evidence" value="ECO:0007669"/>
    <property type="project" value="Ensembl"/>
</dbReference>
<keyword evidence="11" id="KW-0730">Sialic acid</keyword>
<proteinExistence type="inferred from homology"/>
<keyword evidence="23" id="KW-1185">Reference proteome</keyword>
<dbReference type="Pfam" id="PF25024">
    <property type="entry name" value="EGF_TEN"/>
    <property type="match status" value="1"/>
</dbReference>
<evidence type="ECO:0000256" key="16">
    <source>
        <dbReference type="ARBA" id="ARBA00082555"/>
    </source>
</evidence>
<evidence type="ECO:0000256" key="3">
    <source>
        <dbReference type="ARBA" id="ARBA00022525"/>
    </source>
</evidence>
<reference evidence="22" key="5">
    <citation type="submission" date="2025-05" db="UniProtKB">
        <authorList>
            <consortium name="Ensembl"/>
        </authorList>
    </citation>
    <scope>IDENTIFICATION</scope>
</reference>
<dbReference type="PROSITE" id="PS51406">
    <property type="entry name" value="FIBRINOGEN_C_2"/>
    <property type="match status" value="1"/>
</dbReference>
<evidence type="ECO:0000256" key="1">
    <source>
        <dbReference type="ARBA" id="ARBA00004498"/>
    </source>
</evidence>
<dbReference type="GO" id="GO:0030334">
    <property type="term" value="P:regulation of cell migration"/>
    <property type="evidence" value="ECO:0007669"/>
    <property type="project" value="Ensembl"/>
</dbReference>
<feature type="domain" description="Fibronectin type-III" evidence="19">
    <location>
        <begin position="959"/>
        <end position="1045"/>
    </location>
</feature>
<dbReference type="InterPro" id="IPR000742">
    <property type="entry name" value="EGF"/>
</dbReference>
<dbReference type="FunFam" id="2.60.40.10:FF:000609">
    <property type="entry name" value="Tenascin R"/>
    <property type="match status" value="1"/>
</dbReference>
<evidence type="ECO:0000256" key="13">
    <source>
        <dbReference type="ARBA" id="ARBA00023157"/>
    </source>
</evidence>
<reference evidence="21 24" key="4">
    <citation type="journal article" date="2020" name="Nature">
        <title>Six reference-quality genomes reveal evolution of bat adaptations.</title>
        <authorList>
            <person name="Jebb D."/>
            <person name="Huang Z."/>
            <person name="Pippel M."/>
            <person name="Hughes G.M."/>
            <person name="Lavrichenko K."/>
            <person name="Devanna P."/>
            <person name="Winkler S."/>
            <person name="Jermiin L.S."/>
            <person name="Skirmuntt E.C."/>
            <person name="Katzourakis A."/>
            <person name="Burkitt-Gray L."/>
            <person name="Ray D.A."/>
            <person name="Sullivan K.A.M."/>
            <person name="Roscito J.G."/>
            <person name="Kirilenko B.M."/>
            <person name="Davalos L.M."/>
            <person name="Corthals A.P."/>
            <person name="Power M.L."/>
            <person name="Jones G."/>
            <person name="Ransome R.D."/>
            <person name="Dechmann D.K.N."/>
            <person name="Locatelli A.G."/>
            <person name="Puechmaille S.J."/>
            <person name="Fedrigo O."/>
            <person name="Jarvis E.D."/>
            <person name="Hiller M."/>
            <person name="Vernes S.C."/>
            <person name="Myers E.W."/>
            <person name="Teeling E.C."/>
        </authorList>
    </citation>
    <scope>NUCLEOTIDE SEQUENCE [LARGE SCALE GENOMIC DNA]</scope>
    <source>
        <strain evidence="21">MRhiFer1</strain>
        <tissue evidence="21">Lung</tissue>
    </source>
</reference>
<dbReference type="GO" id="GO:0097402">
    <property type="term" value="P:neuroblast migration"/>
    <property type="evidence" value="ECO:0007669"/>
    <property type="project" value="Ensembl"/>
</dbReference>
<feature type="domain" description="Fibronectin type-III" evidence="19">
    <location>
        <begin position="599"/>
        <end position="690"/>
    </location>
</feature>
<evidence type="ECO:0000313" key="23">
    <source>
        <dbReference type="Proteomes" id="UP000472240"/>
    </source>
</evidence>
<dbReference type="PANTHER" id="PTHR46708">
    <property type="entry name" value="TENASCIN"/>
    <property type="match status" value="1"/>
</dbReference>
<dbReference type="CDD" id="cd00063">
    <property type="entry name" value="FN3"/>
    <property type="match status" value="9"/>
</dbReference>
<dbReference type="SUPFAM" id="SSF49265">
    <property type="entry name" value="Fibronectin type III"/>
    <property type="match status" value="5"/>
</dbReference>
<dbReference type="FunFam" id="2.60.40.10:FF:000682">
    <property type="entry name" value="Tenascin R"/>
    <property type="match status" value="1"/>
</dbReference>
<accession>A0A671FGS1</accession>
<dbReference type="InterPro" id="IPR036056">
    <property type="entry name" value="Fibrinogen-like_C"/>
</dbReference>
<dbReference type="GO" id="GO:0051968">
    <property type="term" value="P:positive regulation of synaptic transmission, glutamatergic"/>
    <property type="evidence" value="ECO:0007669"/>
    <property type="project" value="Ensembl"/>
</dbReference>
<dbReference type="SMART" id="SM00060">
    <property type="entry name" value="FN3"/>
    <property type="match status" value="9"/>
</dbReference>
<dbReference type="FunFam" id="3.90.215.10:FF:000001">
    <property type="entry name" value="Tenascin isoform 1"/>
    <property type="match status" value="1"/>
</dbReference>
<feature type="domain" description="Fibronectin type-III" evidence="19">
    <location>
        <begin position="781"/>
        <end position="868"/>
    </location>
</feature>
<reference evidence="22 23" key="2">
    <citation type="journal article" date="2018" name="Annu Rev Anim Biosci">
        <title>Bat Biology, Genomes, and the Bat1K Project: To Generate Chromosome-Level Genomes for All Living Bat Species.</title>
        <authorList>
            <person name="Teeling E.C."/>
            <person name="Vernes S.C."/>
            <person name="Davalos L.M."/>
            <person name="Ray D.A."/>
            <person name="Gilbert M.T.P."/>
            <person name="Myers E."/>
        </authorList>
    </citation>
    <scope>NUCLEOTIDE SEQUENCE</scope>
</reference>
<dbReference type="PROSITE" id="PS50853">
    <property type="entry name" value="FN3"/>
    <property type="match status" value="8"/>
</dbReference>
<dbReference type="FunFam" id="2.60.40.10:FF:000099">
    <property type="entry name" value="Fibronectin 1"/>
    <property type="match status" value="2"/>
</dbReference>
<evidence type="ECO:0000259" key="19">
    <source>
        <dbReference type="PROSITE" id="PS50853"/>
    </source>
</evidence>
<name>A0A671FGS1_RHIFE</name>
<dbReference type="Proteomes" id="UP000585614">
    <property type="component" value="Unassembled WGS sequence"/>
</dbReference>
<dbReference type="FunFam" id="2.60.40.10:FF:000207">
    <property type="entry name" value="Tenascin C"/>
    <property type="match status" value="1"/>
</dbReference>
<dbReference type="SMART" id="SM00181">
    <property type="entry name" value="EGF"/>
    <property type="match status" value="4"/>
</dbReference>
<evidence type="ECO:0000256" key="10">
    <source>
        <dbReference type="ARBA" id="ARBA00022974"/>
    </source>
</evidence>
<dbReference type="GO" id="GO:0050808">
    <property type="term" value="P:synapse organization"/>
    <property type="evidence" value="ECO:0007669"/>
    <property type="project" value="Ensembl"/>
</dbReference>
<dbReference type="GO" id="GO:0045121">
    <property type="term" value="C:membrane raft"/>
    <property type="evidence" value="ECO:0007669"/>
    <property type="project" value="Ensembl"/>
</dbReference>
<dbReference type="KEGG" id="rfq:117014329"/>
<dbReference type="GeneID" id="117014329"/>
<evidence type="ECO:0000256" key="15">
    <source>
        <dbReference type="ARBA" id="ARBA00072695"/>
    </source>
</evidence>
<sequence>MGADGETVVLKNMLIGVNLILLGSMLQPSECQLEVPTESVERQAVEEEGGVPSIANYNTSDKEPPVVFSHVYNINVPLDSLCSSGLEASAEQEVSAGDEAPAEYLGQTSDPETQVTFTHRINLPKKACPCAGSAQVLQELLSRVEMLEREVSVLRDQCNGNCCQESAATGQLDYIPHCSGHGNFSFKSCGCICHEGWFGKNCSEPYCPLGCSSRGVCVDGQCVCDSEYSGDDCSELRCPTDCSSRGLCVDGECVCEEPYAGEDCSELRCPGDCSGKGRCANGTCLCQEGYVGEDCSQQRCLNACSGRGHCQEGLCFCEEGFQGPDCSAAAPPEDLRVAGVSDRSIELEWDGPMAVTEYVISYQPTALGGLQLQQRVPGDWSGVTVTELEPGLTYNFSVYAVISNTLSLPITAKVATHLSTPQGLRFKTITETTVEVQWEPFSFSFDGWEISFIPKNNEGGVIAQLPSDVTSFNQTGLKPGEEYTVNVVALKEQARSPPTSASISTVIDGPTQILVRDVSDTVAFVEWTPPRAKVDFILLKYGLVGGEGGKTTFRLQPPLSQYSVQALRPGSRYEVWASAVRGTNESKATTTQFTTEIDAPKNLRVGSRTASSLDLEWDNSEAEVQDYKVVYSTLAGEQYHELLVPKSFGPTTRATLSDLVPGTEYGVGISAVMNSQQSVPATMNARTELDSPRDLMVTASSETSISLIWTKASGPIDHYRITFTPSSGIASEVTVPKDRTSYTLTDLEPGAEYIISITAERGRQQSLESTVDAFTGFRPISHLHFSHVTSSSVNITWSDPSPPADRLILNYSPRDKEEEMMEVSLDATKRHAVLMGLQPATEYIVNLVAVHGTVTSEPIVGSITTGIDPPKDITISNVTKDSLVVSWSPPVASFDYYRVSYRPTQVGRLDSSVVPNTVTEFTITKLYPATEYEISLNSVRGREESERICTLVHTAMDNPVDLIATNITPTEALLQWKAPVGEVENYVIVLTHFAVAGETILVDGSSEEFQLIDLLPRTHYIVTMYATSGPLTSGTISTNFSTLLDPPANLTASDITRQSALISWQPPRAEVENYILTYKSTDGSRKELLVEADDTWIRLEGLSESTDYTVLLQAAQDTERSSVTSTTFTTGGRVFPHPQDCAQHLMNGDTLSGVYTIFLHGELSQKLQVYCDMTTDGGGWIVFQRRQNGQTDFFRKWAEYRVGFGNLEDEFWLGLDNIHRLTSQGRYELRVDMRDGQEAVFAHYDKFSVEDSRSLYKLRIGAYNGTAGDSLSYHQGRPFSTEDRDNDIAVTNCAMSYKGAWWYKNCHRTNLNGKYGESRHSQGINWYHWKGHEFSIPFVEMKMRPYNHRLMAGRKRRSLHF</sequence>
<evidence type="ECO:0000256" key="2">
    <source>
        <dbReference type="ARBA" id="ARBA00008673"/>
    </source>
</evidence>
<dbReference type="Gene3D" id="2.60.40.10">
    <property type="entry name" value="Immunoglobulins"/>
    <property type="match status" value="9"/>
</dbReference>
<dbReference type="GeneTree" id="ENSGT00940000157761"/>
<feature type="domain" description="Fibronectin type-III" evidence="19">
    <location>
        <begin position="869"/>
        <end position="958"/>
    </location>
</feature>
<feature type="signal peptide" evidence="18">
    <location>
        <begin position="1"/>
        <end position="31"/>
    </location>
</feature>
<reference evidence="22 23" key="3">
    <citation type="submission" date="2018-12" db="EMBL/GenBank/DDBJ databases">
        <title>G10K-VGP greater horseshoe bat female genome, primary haplotype.</title>
        <authorList>
            <person name="Teeling E."/>
            <person name="Myers G."/>
            <person name="Vernes S."/>
            <person name="Pippel M."/>
            <person name="Winkler S."/>
            <person name="Fedrigo O."/>
            <person name="Rhie A."/>
            <person name="Koren S."/>
            <person name="Phillippy A."/>
            <person name="Lewin H."/>
            <person name="Damas J."/>
            <person name="Howe K."/>
            <person name="Mountcastle J."/>
            <person name="Jarvis E.D."/>
        </authorList>
    </citation>
    <scope>NUCLEOTIDE SEQUENCE [LARGE SCALE GENOMIC DNA]</scope>
</reference>
<dbReference type="GO" id="GO:0009986">
    <property type="term" value="C:cell surface"/>
    <property type="evidence" value="ECO:0007669"/>
    <property type="project" value="Ensembl"/>
</dbReference>
<dbReference type="Gene3D" id="2.10.25.10">
    <property type="entry name" value="Laminin"/>
    <property type="match status" value="4"/>
</dbReference>
<dbReference type="FunFam" id="2.60.40.10:FF:000691">
    <property type="entry name" value="Tenascin R"/>
    <property type="match status" value="1"/>
</dbReference>
<dbReference type="Pfam" id="PF00147">
    <property type="entry name" value="Fibrinogen_C"/>
    <property type="match status" value="1"/>
</dbReference>
<keyword evidence="13" id="KW-1015">Disulfide bond</keyword>
<keyword evidence="5" id="KW-0245">EGF-like domain</keyword>
<dbReference type="InterPro" id="IPR002181">
    <property type="entry name" value="Fibrinogen_a/b/g_C_dom"/>
</dbReference>
<reference evidence="22 23" key="1">
    <citation type="journal article" date="2015" name="Annu Rev Anim Biosci">
        <title>The Genome 10K Project: a way forward.</title>
        <authorList>
            <person name="Koepfli K.P."/>
            <person name="Paten B."/>
            <person name="O'Brien S.J."/>
            <person name="Koepfli K.P."/>
            <person name="Paten B."/>
            <person name="Antunes A."/>
            <person name="Belov K."/>
            <person name="Bustamante C."/>
            <person name="Castoe T.A."/>
            <person name="Clawson H."/>
            <person name="Crawford A.J."/>
            <person name="Diekhans M."/>
            <person name="Distel D."/>
            <person name="Durbin R."/>
            <person name="Earl D."/>
            <person name="Fujita M.K."/>
            <person name="Gamble T."/>
            <person name="Georges A."/>
            <person name="Gemmell N."/>
            <person name="Gilbert M.T."/>
            <person name="Graves J.M."/>
            <person name="Green R.E."/>
            <person name="Hickey G."/>
            <person name="Jarvis E.D."/>
            <person name="Johnson W."/>
            <person name="Komissarov A."/>
            <person name="Korf I."/>
            <person name="Kuhn R."/>
            <person name="Larkin D.M."/>
            <person name="Lewin H."/>
            <person name="Lopez J.V."/>
            <person name="Ma J."/>
            <person name="Marques-Bonet T."/>
            <person name="Miller W."/>
            <person name="Murphy R."/>
            <person name="Pevzner P."/>
            <person name="Shapiro B."/>
            <person name="Steiner C."/>
            <person name="Tamazian G."/>
            <person name="Venkatesh B."/>
            <person name="Wang J."/>
            <person name="Wayne R."/>
            <person name="Wiley E."/>
            <person name="Yang H."/>
            <person name="Zhang G."/>
            <person name="Haussler D."/>
            <person name="Ryder O."/>
            <person name="O'Brien S.J."/>
        </authorList>
    </citation>
    <scope>NUCLEOTIDE SEQUENCE</scope>
</reference>
<dbReference type="NCBIfam" id="NF040941">
    <property type="entry name" value="GGGWT_bact"/>
    <property type="match status" value="1"/>
</dbReference>
<evidence type="ECO:0000256" key="11">
    <source>
        <dbReference type="ARBA" id="ARBA00022981"/>
    </source>
</evidence>
<dbReference type="GO" id="GO:0008306">
    <property type="term" value="P:associative learning"/>
    <property type="evidence" value="ECO:0007669"/>
    <property type="project" value="Ensembl"/>
</dbReference>
<evidence type="ECO:0000256" key="8">
    <source>
        <dbReference type="ARBA" id="ARBA00022737"/>
    </source>
</evidence>
<comment type="similarity">
    <text evidence="2">Belongs to the tenascin family.</text>
</comment>
<dbReference type="OMA" id="QCSTNCC"/>
<evidence type="ECO:0000256" key="14">
    <source>
        <dbReference type="ARBA" id="ARBA00023180"/>
    </source>
</evidence>
<dbReference type="GO" id="GO:0072534">
    <property type="term" value="C:perineuronal net"/>
    <property type="evidence" value="ECO:0007669"/>
    <property type="project" value="Ensembl"/>
</dbReference>
<keyword evidence="10" id="KW-0654">Proteoglycan</keyword>
<dbReference type="PROSITE" id="PS00022">
    <property type="entry name" value="EGF_1"/>
    <property type="match status" value="1"/>
</dbReference>
<feature type="domain" description="Fibronectin type-III" evidence="19">
    <location>
        <begin position="1046"/>
        <end position="1133"/>
    </location>
</feature>
<comment type="subcellular location">
    <subcellularLocation>
        <location evidence="1">Secreted</location>
        <location evidence="1">Extracellular space</location>
        <location evidence="1">Extracellular matrix</location>
    </subcellularLocation>
</comment>
<evidence type="ECO:0000256" key="6">
    <source>
        <dbReference type="ARBA" id="ARBA00022553"/>
    </source>
</evidence>
<dbReference type="CDD" id="cd00087">
    <property type="entry name" value="FReD"/>
    <property type="match status" value="1"/>
</dbReference>
<dbReference type="GO" id="GO:0030198">
    <property type="term" value="P:extracellular matrix organization"/>
    <property type="evidence" value="ECO:0007669"/>
    <property type="project" value="Ensembl"/>
</dbReference>
<dbReference type="GO" id="GO:0048692">
    <property type="term" value="P:negative regulation of axon extension involved in regeneration"/>
    <property type="evidence" value="ECO:0007669"/>
    <property type="project" value="Ensembl"/>
</dbReference>
<dbReference type="InterPro" id="IPR013783">
    <property type="entry name" value="Ig-like_fold"/>
</dbReference>
<dbReference type="FunFam" id="2.10.25.10:FF:000001">
    <property type="entry name" value="Tenascin C"/>
    <property type="match status" value="3"/>
</dbReference>
<dbReference type="GO" id="GO:0035249">
    <property type="term" value="P:synaptic transmission, glutamatergic"/>
    <property type="evidence" value="ECO:0007669"/>
    <property type="project" value="Ensembl"/>
</dbReference>
<keyword evidence="4" id="KW-0272">Extracellular matrix</keyword>
<evidence type="ECO:0000256" key="9">
    <source>
        <dbReference type="ARBA" id="ARBA00022889"/>
    </source>
</evidence>
<organism evidence="22 23">
    <name type="scientific">Rhinolophus ferrumequinum</name>
    <name type="common">Greater horseshoe bat</name>
    <dbReference type="NCBI Taxonomy" id="59479"/>
    <lineage>
        <taxon>Eukaryota</taxon>
        <taxon>Metazoa</taxon>
        <taxon>Chordata</taxon>
        <taxon>Craniata</taxon>
        <taxon>Vertebrata</taxon>
        <taxon>Euteleostomi</taxon>
        <taxon>Mammalia</taxon>
        <taxon>Eutheria</taxon>
        <taxon>Laurasiatheria</taxon>
        <taxon>Chiroptera</taxon>
        <taxon>Yinpterochiroptera</taxon>
        <taxon>Rhinolophoidea</taxon>
        <taxon>Rhinolophidae</taxon>
        <taxon>Rhinolophinae</taxon>
        <taxon>Rhinolophus</taxon>
    </lineage>
</organism>
<protein>
    <recommendedName>
        <fullName evidence="15">Tenascin-R</fullName>
    </recommendedName>
    <alternativeName>
        <fullName evidence="17">Janusin</fullName>
    </alternativeName>
    <alternativeName>
        <fullName evidence="16">Restrictin</fullName>
    </alternativeName>
</protein>
<evidence type="ECO:0000256" key="18">
    <source>
        <dbReference type="SAM" id="SignalP"/>
    </source>
</evidence>
<evidence type="ECO:0000313" key="22">
    <source>
        <dbReference type="Ensembl" id="ENSRFEP00010024780.1"/>
    </source>
</evidence>
<dbReference type="GO" id="GO:0098978">
    <property type="term" value="C:glutamatergic synapse"/>
    <property type="evidence" value="ECO:0007669"/>
    <property type="project" value="Ensembl"/>
</dbReference>
<evidence type="ECO:0000259" key="20">
    <source>
        <dbReference type="PROSITE" id="PS51406"/>
    </source>
</evidence>
<evidence type="ECO:0000313" key="24">
    <source>
        <dbReference type="Proteomes" id="UP000585614"/>
    </source>
</evidence>